<comment type="caution">
    <text evidence="1">The sequence shown here is derived from an EMBL/GenBank/DDBJ whole genome shotgun (WGS) entry which is preliminary data.</text>
</comment>
<evidence type="ECO:0000313" key="1">
    <source>
        <dbReference type="EMBL" id="GBP14399.1"/>
    </source>
</evidence>
<dbReference type="EMBL" id="BGZK01005516">
    <property type="protein sequence ID" value="GBP14399.1"/>
    <property type="molecule type" value="Genomic_DNA"/>
</dbReference>
<sequence length="350" mass="39634">MSFAKFIILADSLVDFSSDLNEHRIPVTSVHAISIQREEVKGMWSQIKVAYEKLLFEKKKEATDDEEENTSIDLETLRNKYKNSYVTYSNILTKLAELDEELQLKERLKPETSLYSQKLESTHHDHVDSHNFSLPPCDIEIFRGDYATWPTFRDLFTAVFIKNSRLSPVEKLFHLTQKTKDLPEIPLADPYFHRSAVIDILIGGDVIPLLCAAEGYPDKLCLGESRKSALAQFYRNEARLLRNPELKPVYDNVVQEYKDLNHMSEVSDANAFHFTTTTLPHHAVIKPESTTTKVSTAASLILKENMYVDDVLVGEHTISAAIDAKNELVEALETAGFSLCANGLQIPKTS</sequence>
<evidence type="ECO:0000313" key="2">
    <source>
        <dbReference type="Proteomes" id="UP000299102"/>
    </source>
</evidence>
<gene>
    <name evidence="1" type="ORF">EVAR_100641_1</name>
</gene>
<reference evidence="1 2" key="1">
    <citation type="journal article" date="2019" name="Commun. Biol.">
        <title>The bagworm genome reveals a unique fibroin gene that provides high tensile strength.</title>
        <authorList>
            <person name="Kono N."/>
            <person name="Nakamura H."/>
            <person name="Ohtoshi R."/>
            <person name="Tomita M."/>
            <person name="Numata K."/>
            <person name="Arakawa K."/>
        </authorList>
    </citation>
    <scope>NUCLEOTIDE SEQUENCE [LARGE SCALE GENOMIC DNA]</scope>
</reference>
<organism evidence="1 2">
    <name type="scientific">Eumeta variegata</name>
    <name type="common">Bagworm moth</name>
    <name type="synonym">Eumeta japonica</name>
    <dbReference type="NCBI Taxonomy" id="151549"/>
    <lineage>
        <taxon>Eukaryota</taxon>
        <taxon>Metazoa</taxon>
        <taxon>Ecdysozoa</taxon>
        <taxon>Arthropoda</taxon>
        <taxon>Hexapoda</taxon>
        <taxon>Insecta</taxon>
        <taxon>Pterygota</taxon>
        <taxon>Neoptera</taxon>
        <taxon>Endopterygota</taxon>
        <taxon>Lepidoptera</taxon>
        <taxon>Glossata</taxon>
        <taxon>Ditrysia</taxon>
        <taxon>Tineoidea</taxon>
        <taxon>Psychidae</taxon>
        <taxon>Oiketicinae</taxon>
        <taxon>Eumeta</taxon>
    </lineage>
</organism>
<dbReference type="Proteomes" id="UP000299102">
    <property type="component" value="Unassembled WGS sequence"/>
</dbReference>
<name>A0A4C1TIM7_EUMVA</name>
<keyword evidence="2" id="KW-1185">Reference proteome</keyword>
<dbReference type="OrthoDB" id="5984724at2759"/>
<protein>
    <submittedName>
        <fullName evidence="1">Uncharacterized protein</fullName>
    </submittedName>
</protein>
<dbReference type="AlphaFoldDB" id="A0A4C1TIM7"/>
<accession>A0A4C1TIM7</accession>
<proteinExistence type="predicted"/>